<keyword evidence="1" id="KW-0997">Cell inner membrane</keyword>
<dbReference type="InterPro" id="IPR029044">
    <property type="entry name" value="Nucleotide-diphossugar_trans"/>
</dbReference>
<protein>
    <submittedName>
        <fullName evidence="3">Glycosyltransferase family A protein</fullName>
    </submittedName>
</protein>
<dbReference type="InterPro" id="IPR001173">
    <property type="entry name" value="Glyco_trans_2-like"/>
</dbReference>
<organism evidence="3 4">
    <name type="scientific">Pseudomonas triclosanedens</name>
    <dbReference type="NCBI Taxonomy" id="2961893"/>
    <lineage>
        <taxon>Bacteria</taxon>
        <taxon>Pseudomonadati</taxon>
        <taxon>Pseudomonadota</taxon>
        <taxon>Gammaproteobacteria</taxon>
        <taxon>Pseudomonadales</taxon>
        <taxon>Pseudomonadaceae</taxon>
        <taxon>Pseudomonas</taxon>
    </lineage>
</organism>
<keyword evidence="4" id="KW-1185">Reference proteome</keyword>
<keyword evidence="1" id="KW-1003">Cell membrane</keyword>
<sequence>MSSTGMNGLRMARTSDGWRFFSIGRFVGVLARILRRYWLGAPMIVKQSSMDVCDGMLWTRQRPLLSVVIPCFDDGEFVIDALRSLARQTFQDFEVCIVDDGSSDLRTIRALNRLAKWVGIPLLRQVNAGPGGARNAGIARSRGRYICCLDADDYLAPDYFEKCLLLLEADSGVGLAYSWLQLFGDEQRLCRTENLDIELLRFVNHLGGAAIFRRDDWLAVGGYAERKDCLYEDWDFWIRLATRGIRGRVIPEPLHFYRRHGITRLRQANQRAWEMHSQLRRHHPVFFSDRAWRRELRRRQVSRPVVSPLLNLSRPTQYGSPESGVYLLHLHAGETTPSRDAIESLPSGVSLQVVVEHTARLPAWLVQRADLIYRLPWLLDRRHWSAFVENFWMTRRVVCALRPEGVSNV</sequence>
<evidence type="ECO:0000313" key="4">
    <source>
        <dbReference type="Proteomes" id="UP001163624"/>
    </source>
</evidence>
<dbReference type="Gene3D" id="3.90.550.10">
    <property type="entry name" value="Spore Coat Polysaccharide Biosynthesis Protein SpsA, Chain A"/>
    <property type="match status" value="1"/>
</dbReference>
<reference evidence="3" key="1">
    <citation type="submission" date="2022-11" db="EMBL/GenBank/DDBJ databases">
        <title>Pseudomonas triclosanedens sp. nov., a triclosan degrader isolated from activated sludge.</title>
        <authorList>
            <person name="Yin Y."/>
            <person name="Lu Z."/>
        </authorList>
    </citation>
    <scope>NUCLEOTIDE SEQUENCE</scope>
    <source>
        <strain evidence="3">ZM23</strain>
    </source>
</reference>
<keyword evidence="1" id="KW-0472">Membrane</keyword>
<dbReference type="Proteomes" id="UP001163624">
    <property type="component" value="Chromosome"/>
</dbReference>
<dbReference type="Pfam" id="PF00535">
    <property type="entry name" value="Glycos_transf_2"/>
    <property type="match status" value="1"/>
</dbReference>
<evidence type="ECO:0000259" key="2">
    <source>
        <dbReference type="Pfam" id="PF00535"/>
    </source>
</evidence>
<evidence type="ECO:0000313" key="3">
    <source>
        <dbReference type="EMBL" id="WAI51455.1"/>
    </source>
</evidence>
<dbReference type="EMBL" id="CP113432">
    <property type="protein sequence ID" value="WAI51455.1"/>
    <property type="molecule type" value="Genomic_DNA"/>
</dbReference>
<dbReference type="RefSeq" id="WP_254471915.1">
    <property type="nucleotide sequence ID" value="NZ_CP113432.1"/>
</dbReference>
<feature type="domain" description="Glycosyltransferase 2-like" evidence="2">
    <location>
        <begin position="66"/>
        <end position="178"/>
    </location>
</feature>
<evidence type="ECO:0000256" key="1">
    <source>
        <dbReference type="ARBA" id="ARBA00022519"/>
    </source>
</evidence>
<accession>A0ABY7A3I7</accession>
<dbReference type="SUPFAM" id="SSF53448">
    <property type="entry name" value="Nucleotide-diphospho-sugar transferases"/>
    <property type="match status" value="1"/>
</dbReference>
<dbReference type="InterPro" id="IPR050834">
    <property type="entry name" value="Glycosyltransf_2"/>
</dbReference>
<gene>
    <name evidence="3" type="ORF">OU419_09460</name>
</gene>
<dbReference type="CDD" id="cd00761">
    <property type="entry name" value="Glyco_tranf_GTA_type"/>
    <property type="match status" value="1"/>
</dbReference>
<dbReference type="PANTHER" id="PTHR43685:SF2">
    <property type="entry name" value="GLYCOSYLTRANSFERASE 2-LIKE DOMAIN-CONTAINING PROTEIN"/>
    <property type="match status" value="1"/>
</dbReference>
<dbReference type="PANTHER" id="PTHR43685">
    <property type="entry name" value="GLYCOSYLTRANSFERASE"/>
    <property type="match status" value="1"/>
</dbReference>
<proteinExistence type="predicted"/>
<name>A0ABY7A3I7_9PSED</name>